<evidence type="ECO:0000256" key="2">
    <source>
        <dbReference type="SAM" id="MobiDB-lite"/>
    </source>
</evidence>
<feature type="compositionally biased region" description="Basic and acidic residues" evidence="2">
    <location>
        <begin position="77"/>
        <end position="93"/>
    </location>
</feature>
<dbReference type="PANTHER" id="PTHR16148">
    <property type="entry name" value="NF-KAPPA-B-REPRESSING FACTOR-RELATED"/>
    <property type="match status" value="1"/>
</dbReference>
<feature type="coiled-coil region" evidence="1">
    <location>
        <begin position="458"/>
        <end position="557"/>
    </location>
</feature>
<dbReference type="GO" id="GO:0005654">
    <property type="term" value="C:nucleoplasm"/>
    <property type="evidence" value="ECO:0007669"/>
    <property type="project" value="TreeGrafter"/>
</dbReference>
<keyword evidence="1" id="KW-0175">Coiled coil</keyword>
<dbReference type="AlphaFoldDB" id="A0A1E7FUU8"/>
<evidence type="ECO:0000256" key="1">
    <source>
        <dbReference type="SAM" id="Coils"/>
    </source>
</evidence>
<feature type="region of interest" description="Disordered" evidence="2">
    <location>
        <begin position="72"/>
        <end position="93"/>
    </location>
</feature>
<feature type="compositionally biased region" description="Low complexity" evidence="2">
    <location>
        <begin position="320"/>
        <end position="333"/>
    </location>
</feature>
<feature type="region of interest" description="Disordered" evidence="2">
    <location>
        <begin position="32"/>
        <end position="55"/>
    </location>
</feature>
<dbReference type="EMBL" id="KV784353">
    <property type="protein sequence ID" value="OEU21885.1"/>
    <property type="molecule type" value="Genomic_DNA"/>
</dbReference>
<gene>
    <name evidence="3" type="ORF">FRACYDRAFT_232029</name>
</gene>
<reference evidence="3 4" key="1">
    <citation type="submission" date="2016-09" db="EMBL/GenBank/DDBJ databases">
        <title>Extensive genetic diversity and differential bi-allelic expression allows diatom success in the polar Southern Ocean.</title>
        <authorList>
            <consortium name="DOE Joint Genome Institute"/>
            <person name="Mock T."/>
            <person name="Otillar R.P."/>
            <person name="Strauss J."/>
            <person name="Dupont C."/>
            <person name="Frickenhaus S."/>
            <person name="Maumus F."/>
            <person name="Mcmullan M."/>
            <person name="Sanges R."/>
            <person name="Schmutz J."/>
            <person name="Toseland A."/>
            <person name="Valas R."/>
            <person name="Veluchamy A."/>
            <person name="Ward B.J."/>
            <person name="Allen A."/>
            <person name="Barry K."/>
            <person name="Falciatore A."/>
            <person name="Ferrante M."/>
            <person name="Fortunato A.E."/>
            <person name="Gloeckner G."/>
            <person name="Gruber A."/>
            <person name="Hipkin R."/>
            <person name="Janech M."/>
            <person name="Kroth P."/>
            <person name="Leese F."/>
            <person name="Lindquist E."/>
            <person name="Lyon B.R."/>
            <person name="Martin J."/>
            <person name="Mayer C."/>
            <person name="Parker M."/>
            <person name="Quesneville H."/>
            <person name="Raymond J."/>
            <person name="Uhlig C."/>
            <person name="Valentin K.U."/>
            <person name="Worden A.Z."/>
            <person name="Armbrust E.V."/>
            <person name="Bowler C."/>
            <person name="Green B."/>
            <person name="Moulton V."/>
            <person name="Van Oosterhout C."/>
            <person name="Grigoriev I."/>
        </authorList>
    </citation>
    <scope>NUCLEOTIDE SEQUENCE [LARGE SCALE GENOMIC DNA]</scope>
    <source>
        <strain evidence="3 4">CCMP1102</strain>
    </source>
</reference>
<keyword evidence="4" id="KW-1185">Reference proteome</keyword>
<sequence length="623" mass="70209">MAHIEKYYEKSSQGGGGGGGLSWSHDHDRIAIGGKQQDNTHNDEKSNSNNDGPWATAIEDATAYAFVTAVADDDNDNDNKHNGHNVDNDDYRDDIMATGRATTTTRPSPSLSHNKGEKMLHSVDQSLLYLEVLRELLEKQENWEWVPYPCYPPTFADVINSIIKKKKAARKNKKNKKKSRRSRFTTGRNDGLTTTTSKFNNLNNNNNNNSSNNPSSDTETTSFRIDTTTSTKSSSNNAKSRKNKTITTHNRFASIAATDSDSDDGDDVNDDTFVFDKEEEEEEGEEDVIINNTSTTIEDHNRELRQLLSAEASPYSPTTPQQQQQQQHQPQQQEMMDTLRLLVRLYASQSDLYSKKARILATQSQWLPGAGALQSSIVALARGLELADAEVSKTLAVGTAEDDHPSAASSSSLSSSFFTAVSSQDNKANNDRRVQLEQDADIVHVSTKYLVQEKDKYLKTATRQVAKLARILEEMYRKREEAKKKLGVQQWNNNDKSSKGVFAKKREKHERELRSLEEALQQLEGTNEDASTLVDEARRLREKLREARYRKHRYNGRPPSSTSSSLLSSYPVASTEEFGWTFTGSMEGRSRRGRRDVDDDFVEFFEKQVSIDNNNNNNNDDNF</sequence>
<dbReference type="OrthoDB" id="10658315at2759"/>
<feature type="region of interest" description="Disordered" evidence="2">
    <location>
        <begin position="166"/>
        <end position="245"/>
    </location>
</feature>
<name>A0A1E7FUU8_9STRA</name>
<organism evidence="3 4">
    <name type="scientific">Fragilariopsis cylindrus CCMP1102</name>
    <dbReference type="NCBI Taxonomy" id="635003"/>
    <lineage>
        <taxon>Eukaryota</taxon>
        <taxon>Sar</taxon>
        <taxon>Stramenopiles</taxon>
        <taxon>Ochrophyta</taxon>
        <taxon>Bacillariophyta</taxon>
        <taxon>Bacillariophyceae</taxon>
        <taxon>Bacillariophycidae</taxon>
        <taxon>Bacillariales</taxon>
        <taxon>Bacillariaceae</taxon>
        <taxon>Fragilariopsis</taxon>
    </lineage>
</organism>
<dbReference type="KEGG" id="fcy:FRACYDRAFT_232029"/>
<evidence type="ECO:0000313" key="3">
    <source>
        <dbReference type="EMBL" id="OEU21885.1"/>
    </source>
</evidence>
<dbReference type="Proteomes" id="UP000095751">
    <property type="component" value="Unassembled WGS sequence"/>
</dbReference>
<dbReference type="PANTHER" id="PTHR16148:SF14">
    <property type="entry name" value="MYND-TYPE DOMAIN-CONTAINING PROTEIN"/>
    <property type="match status" value="1"/>
</dbReference>
<accession>A0A1E7FUU8</accession>
<dbReference type="GO" id="GO:0005730">
    <property type="term" value="C:nucleolus"/>
    <property type="evidence" value="ECO:0007669"/>
    <property type="project" value="TreeGrafter"/>
</dbReference>
<proteinExistence type="predicted"/>
<feature type="compositionally biased region" description="Low complexity" evidence="2">
    <location>
        <begin position="185"/>
        <end position="238"/>
    </location>
</feature>
<dbReference type="InParanoid" id="A0A1E7FUU8"/>
<feature type="compositionally biased region" description="Basic residues" evidence="2">
    <location>
        <begin position="166"/>
        <end position="183"/>
    </location>
</feature>
<protein>
    <submittedName>
        <fullName evidence="3">Uncharacterized protein</fullName>
    </submittedName>
</protein>
<feature type="region of interest" description="Disordered" evidence="2">
    <location>
        <begin position="313"/>
        <end position="333"/>
    </location>
</feature>
<evidence type="ECO:0000313" key="4">
    <source>
        <dbReference type="Proteomes" id="UP000095751"/>
    </source>
</evidence>